<dbReference type="InterPro" id="IPR036465">
    <property type="entry name" value="vWFA_dom_sf"/>
</dbReference>
<evidence type="ECO:0000313" key="2">
    <source>
        <dbReference type="Proteomes" id="UP000887578"/>
    </source>
</evidence>
<dbReference type="WBParaSite" id="PDA_v2.g13928.t1">
    <property type="protein sequence ID" value="PDA_v2.g13928.t1"/>
    <property type="gene ID" value="PDA_v2.g13928"/>
</dbReference>
<organism evidence="2 3">
    <name type="scientific">Panagrolaimus davidi</name>
    <dbReference type="NCBI Taxonomy" id="227884"/>
    <lineage>
        <taxon>Eukaryota</taxon>
        <taxon>Metazoa</taxon>
        <taxon>Ecdysozoa</taxon>
        <taxon>Nematoda</taxon>
        <taxon>Chromadorea</taxon>
        <taxon>Rhabditida</taxon>
        <taxon>Tylenchina</taxon>
        <taxon>Panagrolaimomorpha</taxon>
        <taxon>Panagrolaimoidea</taxon>
        <taxon>Panagrolaimidae</taxon>
        <taxon>Panagrolaimus</taxon>
    </lineage>
</organism>
<feature type="chain" id="PRO_5036765899" evidence="1">
    <location>
        <begin position="17"/>
        <end position="125"/>
    </location>
</feature>
<sequence length="125" mass="13577">MKTLFVLFLLAAVASANVIPHRFDAACNNVNPTAAYLNCNVDLTIAMDMSSAMGNTANIATMTNSILSDFLPNFSFYETFVAGLSFGSTVTSSMYWDNYADICNFIHSVEETAIQVGLNYTSLSE</sequence>
<evidence type="ECO:0000256" key="1">
    <source>
        <dbReference type="SAM" id="SignalP"/>
    </source>
</evidence>
<keyword evidence="2" id="KW-1185">Reference proteome</keyword>
<keyword evidence="1" id="KW-0732">Signal</keyword>
<accession>A0A914PEJ4</accession>
<dbReference type="AlphaFoldDB" id="A0A914PEJ4"/>
<reference evidence="3" key="1">
    <citation type="submission" date="2022-11" db="UniProtKB">
        <authorList>
            <consortium name="WormBaseParasite"/>
        </authorList>
    </citation>
    <scope>IDENTIFICATION</scope>
</reference>
<feature type="signal peptide" evidence="1">
    <location>
        <begin position="1"/>
        <end position="16"/>
    </location>
</feature>
<evidence type="ECO:0000313" key="3">
    <source>
        <dbReference type="WBParaSite" id="PDA_v2.g13928.t1"/>
    </source>
</evidence>
<dbReference type="Proteomes" id="UP000887578">
    <property type="component" value="Unplaced"/>
</dbReference>
<proteinExistence type="predicted"/>
<name>A0A914PEJ4_9BILA</name>
<dbReference type="SUPFAM" id="SSF53300">
    <property type="entry name" value="vWA-like"/>
    <property type="match status" value="1"/>
</dbReference>
<protein>
    <submittedName>
        <fullName evidence="3">VWFA domain-containing protein</fullName>
    </submittedName>
</protein>